<accession>A0AAD1U6Q7</accession>
<keyword evidence="5" id="KW-1185">Reference proteome</keyword>
<organism evidence="4 5">
    <name type="scientific">Euplotes crassus</name>
    <dbReference type="NCBI Taxonomy" id="5936"/>
    <lineage>
        <taxon>Eukaryota</taxon>
        <taxon>Sar</taxon>
        <taxon>Alveolata</taxon>
        <taxon>Ciliophora</taxon>
        <taxon>Intramacronucleata</taxon>
        <taxon>Spirotrichea</taxon>
        <taxon>Hypotrichia</taxon>
        <taxon>Euplotida</taxon>
        <taxon>Euplotidae</taxon>
        <taxon>Moneuplotes</taxon>
    </lineage>
</organism>
<comment type="caution">
    <text evidence="4">The sequence shown here is derived from an EMBL/GenBank/DDBJ whole genome shotgun (WGS) entry which is preliminary data.</text>
</comment>
<feature type="compositionally biased region" description="Basic and acidic residues" evidence="2">
    <location>
        <begin position="1"/>
        <end position="13"/>
    </location>
</feature>
<dbReference type="PANTHER" id="PTHR12756:SF45">
    <property type="entry name" value="CYTOSOLIC CARBOXYPEPTIDASE NNA1"/>
    <property type="match status" value="1"/>
</dbReference>
<dbReference type="InterPro" id="IPR040626">
    <property type="entry name" value="Pepdidase_M14_N"/>
</dbReference>
<feature type="compositionally biased region" description="Acidic residues" evidence="2">
    <location>
        <begin position="66"/>
        <end position="85"/>
    </location>
</feature>
<evidence type="ECO:0000259" key="3">
    <source>
        <dbReference type="Pfam" id="PF18027"/>
    </source>
</evidence>
<dbReference type="InterPro" id="IPR050821">
    <property type="entry name" value="Cytosolic_carboxypeptidase"/>
</dbReference>
<evidence type="ECO:0000256" key="1">
    <source>
        <dbReference type="ARBA" id="ARBA00001947"/>
    </source>
</evidence>
<feature type="domain" description="Cytosolic carboxypeptidase N-terminal" evidence="3">
    <location>
        <begin position="257"/>
        <end position="352"/>
    </location>
</feature>
<sequence>MEQPENNKTEEPQIIKLAEVDEAEDQSSSGHSRSEDDAEETYPSIENGKVKVDDKSQAEAPTGSDPEQEQKEEEEESEQEDENDNPVEAKDFMYFKRQKKFEKFVSQLGKNKQSFGALEGFIGGEVCEDEKEETKLEKEIVGFDTRFRYTREGLMVYDVYSQITLDARRDENKGISAKEYNFFCNFLPSNSHDDEEKHHCYSKFKSYSNALAPFAGLEFATELERRIYEFLPPFKRKKEHPKVKELLIPNTENVLFFNSEFESGNLEKAIRISDFEYNLYLEFDKNSRNHTQWYYFACRNVKKGITVKFNIINLLKVDSCYNEGMKPCVYSKKREEVTKVGWHRRGFDISYRRNASRKTPIITKAIDEIKNEDMRTEFYHRMKVLHTLTFSYTFEYEDDIVFFSHFFPYTFTDLERYLAKIRSDISTRKFLRVDILCKSLSNNPCYALTITNKIKTYLGSQDEAILL</sequence>
<evidence type="ECO:0000256" key="2">
    <source>
        <dbReference type="SAM" id="MobiDB-lite"/>
    </source>
</evidence>
<reference evidence="4" key="1">
    <citation type="submission" date="2023-07" db="EMBL/GenBank/DDBJ databases">
        <authorList>
            <consortium name="AG Swart"/>
            <person name="Singh M."/>
            <person name="Singh A."/>
            <person name="Seah K."/>
            <person name="Emmerich C."/>
        </authorList>
    </citation>
    <scope>NUCLEOTIDE SEQUENCE</scope>
    <source>
        <strain evidence="4">DP1</strain>
    </source>
</reference>
<evidence type="ECO:0000313" key="4">
    <source>
        <dbReference type="EMBL" id="CAI2361224.1"/>
    </source>
</evidence>
<feature type="region of interest" description="Disordered" evidence="2">
    <location>
        <begin position="1"/>
        <end position="87"/>
    </location>
</feature>
<dbReference type="Proteomes" id="UP001295684">
    <property type="component" value="Unassembled WGS sequence"/>
</dbReference>
<comment type="cofactor">
    <cofactor evidence="1">
        <name>Zn(2+)</name>
        <dbReference type="ChEBI" id="CHEBI:29105"/>
    </cofactor>
</comment>
<dbReference type="Gene3D" id="2.60.40.3120">
    <property type="match status" value="1"/>
</dbReference>
<dbReference type="EMBL" id="CAMPGE010002422">
    <property type="protein sequence ID" value="CAI2361224.1"/>
    <property type="molecule type" value="Genomic_DNA"/>
</dbReference>
<name>A0AAD1U6Q7_EUPCR</name>
<gene>
    <name evidence="4" type="ORF">ECRASSUSDP1_LOCUS2534</name>
</gene>
<feature type="compositionally biased region" description="Basic and acidic residues" evidence="2">
    <location>
        <begin position="48"/>
        <end position="57"/>
    </location>
</feature>
<dbReference type="PANTHER" id="PTHR12756">
    <property type="entry name" value="CYTOSOLIC CARBOXYPEPTIDASE"/>
    <property type="match status" value="1"/>
</dbReference>
<dbReference type="AlphaFoldDB" id="A0AAD1U6Q7"/>
<dbReference type="Pfam" id="PF18027">
    <property type="entry name" value="Pepdidase_M14_N"/>
    <property type="match status" value="1"/>
</dbReference>
<evidence type="ECO:0000313" key="5">
    <source>
        <dbReference type="Proteomes" id="UP001295684"/>
    </source>
</evidence>
<protein>
    <recommendedName>
        <fullName evidence="3">Cytosolic carboxypeptidase N-terminal domain-containing protein</fullName>
    </recommendedName>
</protein>
<proteinExistence type="predicted"/>
<dbReference type="SUPFAM" id="SSF53187">
    <property type="entry name" value="Zn-dependent exopeptidases"/>
    <property type="match status" value="1"/>
</dbReference>